<dbReference type="AlphaFoldDB" id="E9H9W6"/>
<reference evidence="2 3" key="1">
    <citation type="journal article" date="2011" name="Science">
        <title>The ecoresponsive genome of Daphnia pulex.</title>
        <authorList>
            <person name="Colbourne J.K."/>
            <person name="Pfrender M.E."/>
            <person name="Gilbert D."/>
            <person name="Thomas W.K."/>
            <person name="Tucker A."/>
            <person name="Oakley T.H."/>
            <person name="Tokishita S."/>
            <person name="Aerts A."/>
            <person name="Arnold G.J."/>
            <person name="Basu M.K."/>
            <person name="Bauer D.J."/>
            <person name="Caceres C.E."/>
            <person name="Carmel L."/>
            <person name="Casola C."/>
            <person name="Choi J.H."/>
            <person name="Detter J.C."/>
            <person name="Dong Q."/>
            <person name="Dusheyko S."/>
            <person name="Eads B.D."/>
            <person name="Frohlich T."/>
            <person name="Geiler-Samerotte K.A."/>
            <person name="Gerlach D."/>
            <person name="Hatcher P."/>
            <person name="Jogdeo S."/>
            <person name="Krijgsveld J."/>
            <person name="Kriventseva E.V."/>
            <person name="Kultz D."/>
            <person name="Laforsch C."/>
            <person name="Lindquist E."/>
            <person name="Lopez J."/>
            <person name="Manak J.R."/>
            <person name="Muller J."/>
            <person name="Pangilinan J."/>
            <person name="Patwardhan R.P."/>
            <person name="Pitluck S."/>
            <person name="Pritham E.J."/>
            <person name="Rechtsteiner A."/>
            <person name="Rho M."/>
            <person name="Rogozin I.B."/>
            <person name="Sakarya O."/>
            <person name="Salamov A."/>
            <person name="Schaack S."/>
            <person name="Shapiro H."/>
            <person name="Shiga Y."/>
            <person name="Skalitzky C."/>
            <person name="Smith Z."/>
            <person name="Souvorov A."/>
            <person name="Sung W."/>
            <person name="Tang Z."/>
            <person name="Tsuchiya D."/>
            <person name="Tu H."/>
            <person name="Vos H."/>
            <person name="Wang M."/>
            <person name="Wolf Y.I."/>
            <person name="Yamagata H."/>
            <person name="Yamada T."/>
            <person name="Ye Y."/>
            <person name="Shaw J.R."/>
            <person name="Andrews J."/>
            <person name="Crease T.J."/>
            <person name="Tang H."/>
            <person name="Lucas S.M."/>
            <person name="Robertson H.M."/>
            <person name="Bork P."/>
            <person name="Koonin E.V."/>
            <person name="Zdobnov E.M."/>
            <person name="Grigoriev I.V."/>
            <person name="Lynch M."/>
            <person name="Boore J.L."/>
        </authorList>
    </citation>
    <scope>NUCLEOTIDE SEQUENCE [LARGE SCALE GENOMIC DNA]</scope>
</reference>
<keyword evidence="1" id="KW-1133">Transmembrane helix</keyword>
<name>E9H9W6_DAPPU</name>
<evidence type="ECO:0000313" key="3">
    <source>
        <dbReference type="Proteomes" id="UP000000305"/>
    </source>
</evidence>
<dbReference type="KEGG" id="dpx:DAPPUDRAFT_308815"/>
<accession>E9H9W6</accession>
<protein>
    <submittedName>
        <fullName evidence="2">Uncharacterized protein</fullName>
    </submittedName>
</protein>
<sequence>MRRRVHEKMCFHLQNQKGAKIYTNGIIFLSRIFFSFFFFLRGGGRCTVQYIKGRYFLSNTIAIYF</sequence>
<dbReference type="Proteomes" id="UP000000305">
    <property type="component" value="Unassembled WGS sequence"/>
</dbReference>
<dbReference type="EMBL" id="GL732609">
    <property type="protein sequence ID" value="EFX71472.1"/>
    <property type="molecule type" value="Genomic_DNA"/>
</dbReference>
<keyword evidence="3" id="KW-1185">Reference proteome</keyword>
<feature type="transmembrane region" description="Helical" evidence="1">
    <location>
        <begin position="21"/>
        <end position="40"/>
    </location>
</feature>
<organism evidence="2 3">
    <name type="scientific">Daphnia pulex</name>
    <name type="common">Water flea</name>
    <dbReference type="NCBI Taxonomy" id="6669"/>
    <lineage>
        <taxon>Eukaryota</taxon>
        <taxon>Metazoa</taxon>
        <taxon>Ecdysozoa</taxon>
        <taxon>Arthropoda</taxon>
        <taxon>Crustacea</taxon>
        <taxon>Branchiopoda</taxon>
        <taxon>Diplostraca</taxon>
        <taxon>Cladocera</taxon>
        <taxon>Anomopoda</taxon>
        <taxon>Daphniidae</taxon>
        <taxon>Daphnia</taxon>
    </lineage>
</organism>
<gene>
    <name evidence="2" type="ORF">DAPPUDRAFT_308815</name>
</gene>
<dbReference type="InParanoid" id="E9H9W6"/>
<evidence type="ECO:0000256" key="1">
    <source>
        <dbReference type="SAM" id="Phobius"/>
    </source>
</evidence>
<keyword evidence="1" id="KW-0812">Transmembrane</keyword>
<evidence type="ECO:0000313" key="2">
    <source>
        <dbReference type="EMBL" id="EFX71472.1"/>
    </source>
</evidence>
<dbReference type="HOGENOM" id="CLU_2851965_0_0_1"/>
<keyword evidence="1" id="KW-0472">Membrane</keyword>
<proteinExistence type="predicted"/>